<comment type="caution">
    <text evidence="1">The sequence shown here is derived from an EMBL/GenBank/DDBJ whole genome shotgun (WGS) entry which is preliminary data.</text>
</comment>
<evidence type="ECO:0000313" key="1">
    <source>
        <dbReference type="EMBL" id="KAH0534274.1"/>
    </source>
</evidence>
<protein>
    <submittedName>
        <fullName evidence="1">Uncharacterized protein</fullName>
    </submittedName>
</protein>
<name>A0AAV7HW58_COTGL</name>
<accession>A0AAV7HW58</accession>
<sequence length="94" mass="10768">MSAFEDRQEIYRKHGCEEGKCEIFEIESLSRQKRSVDSPISFSLKRYGFDTVLNLRKSDGILAGNNTPVFFGKFIGSEMLLEKQLGISFRIETP</sequence>
<evidence type="ECO:0000313" key="2">
    <source>
        <dbReference type="Proteomes" id="UP000826195"/>
    </source>
</evidence>
<dbReference type="AlphaFoldDB" id="A0AAV7HW58"/>
<organism evidence="1 2">
    <name type="scientific">Cotesia glomerata</name>
    <name type="common">Lepidopteran parasitic wasp</name>
    <name type="synonym">Apanteles glomeratus</name>
    <dbReference type="NCBI Taxonomy" id="32391"/>
    <lineage>
        <taxon>Eukaryota</taxon>
        <taxon>Metazoa</taxon>
        <taxon>Ecdysozoa</taxon>
        <taxon>Arthropoda</taxon>
        <taxon>Hexapoda</taxon>
        <taxon>Insecta</taxon>
        <taxon>Pterygota</taxon>
        <taxon>Neoptera</taxon>
        <taxon>Endopterygota</taxon>
        <taxon>Hymenoptera</taxon>
        <taxon>Apocrita</taxon>
        <taxon>Ichneumonoidea</taxon>
        <taxon>Braconidae</taxon>
        <taxon>Microgastrinae</taxon>
        <taxon>Cotesia</taxon>
    </lineage>
</organism>
<dbReference type="EMBL" id="JAHXZJ010002982">
    <property type="protein sequence ID" value="KAH0534274.1"/>
    <property type="molecule type" value="Genomic_DNA"/>
</dbReference>
<dbReference type="Proteomes" id="UP000826195">
    <property type="component" value="Unassembled WGS sequence"/>
</dbReference>
<proteinExistence type="predicted"/>
<keyword evidence="2" id="KW-1185">Reference proteome</keyword>
<reference evidence="1 2" key="1">
    <citation type="journal article" date="2021" name="J. Hered.">
        <title>A chromosome-level genome assembly of the parasitoid wasp, Cotesia glomerata (Hymenoptera: Braconidae).</title>
        <authorList>
            <person name="Pinto B.J."/>
            <person name="Weis J.J."/>
            <person name="Gamble T."/>
            <person name="Ode P.J."/>
            <person name="Paul R."/>
            <person name="Zaspel J.M."/>
        </authorList>
    </citation>
    <scope>NUCLEOTIDE SEQUENCE [LARGE SCALE GENOMIC DNA]</scope>
    <source>
        <strain evidence="1">CgM1</strain>
    </source>
</reference>
<gene>
    <name evidence="1" type="ORF">KQX54_002432</name>
</gene>